<reference evidence="4" key="1">
    <citation type="submission" date="2024-07" db="EMBL/GenBank/DDBJ databases">
        <title>Two chromosome-level genome assemblies of Korean endemic species Abeliophyllum distichum and Forsythia ovata (Oleaceae).</title>
        <authorList>
            <person name="Jang H."/>
        </authorList>
    </citation>
    <scope>NUCLEOTIDE SEQUENCE [LARGE SCALE GENOMIC DNA]</scope>
</reference>
<name>A0ABD1TQ51_9LAMI</name>
<dbReference type="CDD" id="cd00118">
    <property type="entry name" value="LysM"/>
    <property type="match status" value="1"/>
</dbReference>
<dbReference type="Gene3D" id="3.10.350.10">
    <property type="entry name" value="LysM domain"/>
    <property type="match status" value="1"/>
</dbReference>
<dbReference type="InterPro" id="IPR036047">
    <property type="entry name" value="F-box-like_dom_sf"/>
</dbReference>
<dbReference type="InterPro" id="IPR001810">
    <property type="entry name" value="F-box_dom"/>
</dbReference>
<keyword evidence="4" id="KW-1185">Reference proteome</keyword>
<dbReference type="SUPFAM" id="SSF54106">
    <property type="entry name" value="LysM domain"/>
    <property type="match status" value="1"/>
</dbReference>
<feature type="region of interest" description="Disordered" evidence="1">
    <location>
        <begin position="15"/>
        <end position="39"/>
    </location>
</feature>
<dbReference type="PANTHER" id="PTHR20932">
    <property type="entry name" value="LYSM AND PUTATIVE PEPTIDOGLYCAN-BINDING DOMAIN-CONTAINING PROTEIN"/>
    <property type="match status" value="1"/>
</dbReference>
<dbReference type="Pfam" id="PF01476">
    <property type="entry name" value="LysM"/>
    <property type="match status" value="1"/>
</dbReference>
<dbReference type="InterPro" id="IPR045030">
    <property type="entry name" value="LYSM1-4"/>
</dbReference>
<dbReference type="PANTHER" id="PTHR20932:SF8">
    <property type="entry name" value="LD22649P"/>
    <property type="match status" value="1"/>
</dbReference>
<gene>
    <name evidence="3" type="ORF">Fot_28828</name>
</gene>
<dbReference type="SMART" id="SM00257">
    <property type="entry name" value="LysM"/>
    <property type="match status" value="1"/>
</dbReference>
<evidence type="ECO:0000259" key="2">
    <source>
        <dbReference type="PROSITE" id="PS51782"/>
    </source>
</evidence>
<dbReference type="SMART" id="SM00256">
    <property type="entry name" value="FBOX"/>
    <property type="match status" value="1"/>
</dbReference>
<organism evidence="3 4">
    <name type="scientific">Forsythia ovata</name>
    <dbReference type="NCBI Taxonomy" id="205694"/>
    <lineage>
        <taxon>Eukaryota</taxon>
        <taxon>Viridiplantae</taxon>
        <taxon>Streptophyta</taxon>
        <taxon>Embryophyta</taxon>
        <taxon>Tracheophyta</taxon>
        <taxon>Spermatophyta</taxon>
        <taxon>Magnoliopsida</taxon>
        <taxon>eudicotyledons</taxon>
        <taxon>Gunneridae</taxon>
        <taxon>Pentapetalae</taxon>
        <taxon>asterids</taxon>
        <taxon>lamiids</taxon>
        <taxon>Lamiales</taxon>
        <taxon>Oleaceae</taxon>
        <taxon>Forsythieae</taxon>
        <taxon>Forsythia</taxon>
    </lineage>
</organism>
<dbReference type="EMBL" id="JBFOLJ010000008">
    <property type="protein sequence ID" value="KAL2514857.1"/>
    <property type="molecule type" value="Genomic_DNA"/>
</dbReference>
<protein>
    <submittedName>
        <fullName evidence="3">F-box protein</fullName>
    </submittedName>
</protein>
<sequence>MGCCCEDEEDYEAAAPPDLRQPLNHHHHNRRESPPSTDLVISPMNSNFSALLCKDTLRSILEKLPLADLARAACVSRLWHSVAADRDMQIRAFISPWKLRDVVGNPTSGSFWRDNSLSKFAISHRLSRGDSVASLAVKYSVQVMDIKRLNNMMSDHGIYSRERLLIPVSKPEILVNSMCYIELDTHAKREVVVLYLEGGPDGNLNSLLNRLTTERAKRRVIDSLKRSMGTDDGTALYYLSMTDGDPRAALTQFSEDLNWERHVGRAASIEQKKTNPQTMQWV</sequence>
<dbReference type="InterPro" id="IPR036779">
    <property type="entry name" value="LysM_dom_sf"/>
</dbReference>
<dbReference type="Proteomes" id="UP001604277">
    <property type="component" value="Unassembled WGS sequence"/>
</dbReference>
<evidence type="ECO:0000313" key="3">
    <source>
        <dbReference type="EMBL" id="KAL2514857.1"/>
    </source>
</evidence>
<proteinExistence type="predicted"/>
<dbReference type="SUPFAM" id="SSF81383">
    <property type="entry name" value="F-box domain"/>
    <property type="match status" value="1"/>
</dbReference>
<dbReference type="Pfam" id="PF00646">
    <property type="entry name" value="F-box"/>
    <property type="match status" value="1"/>
</dbReference>
<comment type="caution">
    <text evidence="3">The sequence shown here is derived from an EMBL/GenBank/DDBJ whole genome shotgun (WGS) entry which is preliminary data.</text>
</comment>
<dbReference type="Gene3D" id="1.20.1280.50">
    <property type="match status" value="1"/>
</dbReference>
<evidence type="ECO:0000256" key="1">
    <source>
        <dbReference type="SAM" id="MobiDB-lite"/>
    </source>
</evidence>
<dbReference type="PROSITE" id="PS51782">
    <property type="entry name" value="LYSM"/>
    <property type="match status" value="1"/>
</dbReference>
<evidence type="ECO:0000313" key="4">
    <source>
        <dbReference type="Proteomes" id="UP001604277"/>
    </source>
</evidence>
<dbReference type="InterPro" id="IPR018392">
    <property type="entry name" value="LysM"/>
</dbReference>
<dbReference type="AlphaFoldDB" id="A0ABD1TQ51"/>
<feature type="domain" description="LysM" evidence="2">
    <location>
        <begin position="122"/>
        <end position="166"/>
    </location>
</feature>
<accession>A0ABD1TQ51</accession>